<protein>
    <submittedName>
        <fullName evidence="3">27084_t:CDS:1</fullName>
    </submittedName>
</protein>
<name>A0A9N9K0R0_9GLOM</name>
<sequence length="272" mass="31482">MAENKEIILKKDVEIPYYEIYDNIDDESEIVSQEKSVLGGDLITTTAIFNDILFPDNKKRFIRASELQNDISLYTIELVEKKGKLDFQLEKLKEKLDHITNQLNIPKITYVKKEFYENTTLWLPITIEFIADFKIFQRVYHHAKEFWDWKLKPKKGGKIYIIPDKPEVRPTAPEVPNSEIPGPSNIYPQVPDPSNPYKPTTVPNPPENIPIPEKIPIPPGPEKGIFKKIWFKFRWNKKIFAIVVSSLITVIAAVGVDLIISSYNGAERRKEM</sequence>
<dbReference type="Proteomes" id="UP000789405">
    <property type="component" value="Unassembled WGS sequence"/>
</dbReference>
<keyword evidence="2" id="KW-1133">Transmembrane helix</keyword>
<evidence type="ECO:0000256" key="1">
    <source>
        <dbReference type="SAM" id="MobiDB-lite"/>
    </source>
</evidence>
<feature type="transmembrane region" description="Helical" evidence="2">
    <location>
        <begin position="239"/>
        <end position="263"/>
    </location>
</feature>
<gene>
    <name evidence="3" type="ORF">DERYTH_LOCUS24492</name>
</gene>
<dbReference type="AlphaFoldDB" id="A0A9N9K0R0"/>
<accession>A0A9N9K0R0</accession>
<evidence type="ECO:0000313" key="4">
    <source>
        <dbReference type="Proteomes" id="UP000789405"/>
    </source>
</evidence>
<keyword evidence="2" id="KW-0812">Transmembrane</keyword>
<dbReference type="EMBL" id="CAJVPY010041355">
    <property type="protein sequence ID" value="CAG8806543.1"/>
    <property type="molecule type" value="Genomic_DNA"/>
</dbReference>
<keyword evidence="4" id="KW-1185">Reference proteome</keyword>
<evidence type="ECO:0000313" key="3">
    <source>
        <dbReference type="EMBL" id="CAG8806543.1"/>
    </source>
</evidence>
<keyword evidence="2" id="KW-0472">Membrane</keyword>
<reference evidence="3" key="1">
    <citation type="submission" date="2021-06" db="EMBL/GenBank/DDBJ databases">
        <authorList>
            <person name="Kallberg Y."/>
            <person name="Tangrot J."/>
            <person name="Rosling A."/>
        </authorList>
    </citation>
    <scope>NUCLEOTIDE SEQUENCE</scope>
    <source>
        <strain evidence="3">MA453B</strain>
    </source>
</reference>
<evidence type="ECO:0000256" key="2">
    <source>
        <dbReference type="SAM" id="Phobius"/>
    </source>
</evidence>
<comment type="caution">
    <text evidence="3">The sequence shown here is derived from an EMBL/GenBank/DDBJ whole genome shotgun (WGS) entry which is preliminary data.</text>
</comment>
<proteinExistence type="predicted"/>
<feature type="region of interest" description="Disordered" evidence="1">
    <location>
        <begin position="170"/>
        <end position="193"/>
    </location>
</feature>
<organism evidence="3 4">
    <name type="scientific">Dentiscutata erythropus</name>
    <dbReference type="NCBI Taxonomy" id="1348616"/>
    <lineage>
        <taxon>Eukaryota</taxon>
        <taxon>Fungi</taxon>
        <taxon>Fungi incertae sedis</taxon>
        <taxon>Mucoromycota</taxon>
        <taxon>Glomeromycotina</taxon>
        <taxon>Glomeromycetes</taxon>
        <taxon>Diversisporales</taxon>
        <taxon>Gigasporaceae</taxon>
        <taxon>Dentiscutata</taxon>
    </lineage>
</organism>